<dbReference type="PANTHER" id="PTHR21228">
    <property type="entry name" value="FAST LEU-RICH DOMAIN-CONTAINING"/>
    <property type="match status" value="1"/>
</dbReference>
<name>A0ABN9P8R9_9DINO</name>
<evidence type="ECO:0008006" key="4">
    <source>
        <dbReference type="Google" id="ProtNLM"/>
    </source>
</evidence>
<keyword evidence="3" id="KW-1185">Reference proteome</keyword>
<evidence type="ECO:0000313" key="3">
    <source>
        <dbReference type="Proteomes" id="UP001189429"/>
    </source>
</evidence>
<evidence type="ECO:0000256" key="1">
    <source>
        <dbReference type="SAM" id="MobiDB-lite"/>
    </source>
</evidence>
<proteinExistence type="predicted"/>
<dbReference type="InterPro" id="IPR050870">
    <property type="entry name" value="FAST_kinase"/>
</dbReference>
<dbReference type="PANTHER" id="PTHR21228:SF40">
    <property type="entry name" value="LD45607P"/>
    <property type="match status" value="1"/>
</dbReference>
<gene>
    <name evidence="2" type="ORF">PCOR1329_LOCUS807</name>
</gene>
<dbReference type="EMBL" id="CAUYUJ010000181">
    <property type="protein sequence ID" value="CAK0789142.1"/>
    <property type="molecule type" value="Genomic_DNA"/>
</dbReference>
<dbReference type="Proteomes" id="UP001189429">
    <property type="component" value="Unassembled WGS sequence"/>
</dbReference>
<reference evidence="2" key="1">
    <citation type="submission" date="2023-10" db="EMBL/GenBank/DDBJ databases">
        <authorList>
            <person name="Chen Y."/>
            <person name="Shah S."/>
            <person name="Dougan E. K."/>
            <person name="Thang M."/>
            <person name="Chan C."/>
        </authorList>
    </citation>
    <scope>NUCLEOTIDE SEQUENCE [LARGE SCALE GENOMIC DNA]</scope>
</reference>
<organism evidence="2 3">
    <name type="scientific">Prorocentrum cordatum</name>
    <dbReference type="NCBI Taxonomy" id="2364126"/>
    <lineage>
        <taxon>Eukaryota</taxon>
        <taxon>Sar</taxon>
        <taxon>Alveolata</taxon>
        <taxon>Dinophyceae</taxon>
        <taxon>Prorocentrales</taxon>
        <taxon>Prorocentraceae</taxon>
        <taxon>Prorocentrum</taxon>
    </lineage>
</organism>
<accession>A0ABN9P8R9</accession>
<comment type="caution">
    <text evidence="2">The sequence shown here is derived from an EMBL/GenBank/DDBJ whole genome shotgun (WGS) entry which is preliminary data.</text>
</comment>
<sequence length="572" mass="59587">MAARLSAARARHLRARCRAVPRPPRPAGQAPERHGGGPRAARRATCRPRQLEGRGVADCLGRAAELGFTWDARAAPPAELGALLDRVGSVAAEDLARLAAALGAMSLSGSPAASTVAAGAAGAAPTLGAPEAALLAQAFARLGRPEVVEAVAEAAAARAAAFGTRALVRVVCAAATARMRGSGAADAVLHEAADRGARLRPECLASLVWAMGRLRRRRERALAALLPHVSHRHKDLSPAALAHTLGGLSRLRPDGGRVGWLEEDCALRLVVRSLRHVSWFNPQELVILACAAVPYSTAGTRGGSLSPLVQGLFGELQERIGDVAPHHLSRAARALADLRHWDERFLDLLGAESMRRADQFRPQDAADMMMSVATLRYDNLGLVQALTAQFLARCGPDPPAAAVSDVAWAHATLGACGEALCRSGVLSRAAPGAREVASGKLAGLAWAAAALGSRDEALFGALAAEAERRGDLSPRDSARMLWALANAGFSEDRALASLARQFLAHASSPLCEEDRGENWAELAEALASPGATPAAPGSPRHEAAAAFRDAVYEPAVALLQDVAAAESAESRK</sequence>
<feature type="region of interest" description="Disordered" evidence="1">
    <location>
        <begin position="13"/>
        <end position="47"/>
    </location>
</feature>
<evidence type="ECO:0000313" key="2">
    <source>
        <dbReference type="EMBL" id="CAK0789142.1"/>
    </source>
</evidence>
<protein>
    <recommendedName>
        <fullName evidence="4">FAST kinase leucine-rich domain-containing protein</fullName>
    </recommendedName>
</protein>